<keyword evidence="3" id="KW-0732">Signal</keyword>
<feature type="domain" description="Peptidase M10 serralysin C-terminal" evidence="7">
    <location>
        <begin position="263"/>
        <end position="336"/>
    </location>
</feature>
<dbReference type="RefSeq" id="WP_199325562.1">
    <property type="nucleotide sequence ID" value="NZ_JAMPKX010000012.1"/>
</dbReference>
<sequence length="413" mass="41085">MWCLVGSVWALGASLNLSDLNGSNGFVINGIDVNDFSGFSISSAGDINGDGIDDLIVGASGADPNGIEDAGESYVVFGGTGVGAGGSLNLSDLNGSNSFVINGIDVNDESGFSVSSAGDINNDGIDDLLIGASGAAPNGNYLAGESYVVFGRANDFAPDALDDSGFTANQSTPLVTSATALLANDTDPDANTVLRITAVGGATGGRVALSNNDTPNDFADDFVTFTPDASFDGTASFVYTLSDGSLSDTATVSIVVGKTVTGGNSKDTLIGTAGNDNLNSGNGDDRLVGNAAGDALTGGNGTDRFVVSSLSDSLLSNIDRITDLKIGTDVIDGPAAVSAANVAELSAVASLTEADISAVLTAGAFGINRAATFSLGSRTFIALNNDTAGFQEASDAVIEITGFNGNLTSLAIA</sequence>
<dbReference type="InterPro" id="IPR048165">
    <property type="entry name" value="Bluetail_dom"/>
</dbReference>
<evidence type="ECO:0000256" key="1">
    <source>
        <dbReference type="ARBA" id="ARBA00004613"/>
    </source>
</evidence>
<dbReference type="Gene3D" id="2.130.10.130">
    <property type="entry name" value="Integrin alpha, N-terminal"/>
    <property type="match status" value="1"/>
</dbReference>
<dbReference type="InterPro" id="IPR028994">
    <property type="entry name" value="Integrin_alpha_N"/>
</dbReference>
<reference evidence="9 10" key="1">
    <citation type="submission" date="2022-04" db="EMBL/GenBank/DDBJ databases">
        <title>Positive selection, recombination, and allopatry shape intraspecific diversity of widespread and dominant cyanobacteria.</title>
        <authorList>
            <person name="Wei J."/>
            <person name="Shu W."/>
            <person name="Hu C."/>
        </authorList>
    </citation>
    <scope>NUCLEOTIDE SEQUENCE [LARGE SCALE GENOMIC DNA]</scope>
    <source>
        <strain evidence="9 10">DQ-A4</strain>
    </source>
</reference>
<dbReference type="Pfam" id="PF17892">
    <property type="entry name" value="Cadherin_5"/>
    <property type="match status" value="1"/>
</dbReference>
<keyword evidence="4" id="KW-0677">Repeat</keyword>
<comment type="subcellular location">
    <subcellularLocation>
        <location evidence="1">Secreted</location>
    </subcellularLocation>
</comment>
<dbReference type="PRINTS" id="PR00313">
    <property type="entry name" value="CABNDNGRPT"/>
</dbReference>
<dbReference type="Pfam" id="PF01839">
    <property type="entry name" value="FG-GAP"/>
    <property type="match status" value="2"/>
</dbReference>
<name>A0ABV0K9Y1_9CYAN</name>
<dbReference type="SUPFAM" id="SSF69318">
    <property type="entry name" value="Integrin alpha N-terminal domain"/>
    <property type="match status" value="1"/>
</dbReference>
<evidence type="ECO:0000256" key="4">
    <source>
        <dbReference type="ARBA" id="ARBA00022737"/>
    </source>
</evidence>
<evidence type="ECO:0000313" key="10">
    <source>
        <dbReference type="Proteomes" id="UP001482513"/>
    </source>
</evidence>
<dbReference type="PANTHER" id="PTHR23221:SF7">
    <property type="entry name" value="PHOSPHATIDYLINOSITOL-GLYCAN-SPECIFIC PHOSPHOLIPASE D"/>
    <property type="match status" value="1"/>
</dbReference>
<dbReference type="Proteomes" id="UP001482513">
    <property type="component" value="Unassembled WGS sequence"/>
</dbReference>
<evidence type="ECO:0000256" key="6">
    <source>
        <dbReference type="ARBA" id="ARBA00023180"/>
    </source>
</evidence>
<keyword evidence="10" id="KW-1185">Reference proteome</keyword>
<evidence type="ECO:0000259" key="7">
    <source>
        <dbReference type="Pfam" id="PF08548"/>
    </source>
</evidence>
<dbReference type="Gene3D" id="2.150.10.10">
    <property type="entry name" value="Serralysin-like metalloprotease, C-terminal"/>
    <property type="match status" value="1"/>
</dbReference>
<proteinExistence type="predicted"/>
<evidence type="ECO:0000256" key="2">
    <source>
        <dbReference type="ARBA" id="ARBA00022525"/>
    </source>
</evidence>
<dbReference type="InterPro" id="IPR013858">
    <property type="entry name" value="Peptidase_M10B_C"/>
</dbReference>
<keyword evidence="6" id="KW-0325">Glycoprotein</keyword>
<dbReference type="InterPro" id="IPR013519">
    <property type="entry name" value="Int_alpha_beta-p"/>
</dbReference>
<evidence type="ECO:0000259" key="8">
    <source>
        <dbReference type="Pfam" id="PF17892"/>
    </source>
</evidence>
<dbReference type="InterPro" id="IPR013517">
    <property type="entry name" value="FG-GAP"/>
</dbReference>
<keyword evidence="5" id="KW-0378">Hydrolase</keyword>
<dbReference type="EMBL" id="JAMPKX010000012">
    <property type="protein sequence ID" value="MEP0949560.1"/>
    <property type="molecule type" value="Genomic_DNA"/>
</dbReference>
<dbReference type="InterPro" id="IPR011049">
    <property type="entry name" value="Serralysin-like_metalloprot_C"/>
</dbReference>
<keyword evidence="2" id="KW-0964">Secreted</keyword>
<accession>A0ABV0K9Y1</accession>
<protein>
    <submittedName>
        <fullName evidence="9">Cadherin-like domain-containing protein</fullName>
    </submittedName>
</protein>
<dbReference type="PANTHER" id="PTHR23221">
    <property type="entry name" value="GLYCOSYLPHOSPHATIDYLINOSITOL PHOSPHOLIPASE D"/>
    <property type="match status" value="1"/>
</dbReference>
<evidence type="ECO:0000256" key="3">
    <source>
        <dbReference type="ARBA" id="ARBA00022729"/>
    </source>
</evidence>
<dbReference type="PROSITE" id="PS51470">
    <property type="entry name" value="FG_GAP"/>
    <property type="match status" value="2"/>
</dbReference>
<dbReference type="SMART" id="SM00191">
    <property type="entry name" value="Int_alpha"/>
    <property type="match status" value="2"/>
</dbReference>
<gene>
    <name evidence="9" type="ORF">NC992_21960</name>
</gene>
<dbReference type="InterPro" id="IPR041690">
    <property type="entry name" value="Cadherin_5"/>
</dbReference>
<organism evidence="9 10">
    <name type="scientific">Leptolyngbya subtilissima DQ-A4</name>
    <dbReference type="NCBI Taxonomy" id="2933933"/>
    <lineage>
        <taxon>Bacteria</taxon>
        <taxon>Bacillati</taxon>
        <taxon>Cyanobacteriota</taxon>
        <taxon>Cyanophyceae</taxon>
        <taxon>Leptolyngbyales</taxon>
        <taxon>Leptolyngbyaceae</taxon>
        <taxon>Leptolyngbya group</taxon>
        <taxon>Leptolyngbya</taxon>
    </lineage>
</organism>
<dbReference type="Pfam" id="PF08548">
    <property type="entry name" value="Peptidase_M10_C"/>
    <property type="match status" value="1"/>
</dbReference>
<dbReference type="NCBIfam" id="NF041519">
    <property type="entry name" value="bluetail"/>
    <property type="match status" value="1"/>
</dbReference>
<feature type="domain" description="Cadherin-like" evidence="8">
    <location>
        <begin position="157"/>
        <end position="256"/>
    </location>
</feature>
<evidence type="ECO:0000313" key="9">
    <source>
        <dbReference type="EMBL" id="MEP0949560.1"/>
    </source>
</evidence>
<evidence type="ECO:0000256" key="5">
    <source>
        <dbReference type="ARBA" id="ARBA00022801"/>
    </source>
</evidence>
<comment type="caution">
    <text evidence="9">The sequence shown here is derived from an EMBL/GenBank/DDBJ whole genome shotgun (WGS) entry which is preliminary data.</text>
</comment>